<accession>A0A371HF13</accession>
<evidence type="ECO:0000313" key="1">
    <source>
        <dbReference type="EMBL" id="RDY01377.1"/>
    </source>
</evidence>
<name>A0A371HF13_MUCPR</name>
<dbReference type="CDD" id="cd00303">
    <property type="entry name" value="retropepsin_like"/>
    <property type="match status" value="1"/>
</dbReference>
<comment type="caution">
    <text evidence="1">The sequence shown here is derived from an EMBL/GenBank/DDBJ whole genome shotgun (WGS) entry which is preliminary data.</text>
</comment>
<sequence length="201" mass="23340">MLFSNRAVSAKRSEIDEDLLKLFRRVEINISLFDTIKQIPKYTKFLKELCIHRRKKMKGTVETRGVVSVQIWAYSQFHAPLTVVHSPMPCWTLASMCKLLNLGDFEPIGMEIQLANRSVVQPLNVCNDVLVQVNELIFPTDFYVLDMEDEASEEGSTLILGRPFFMIVKMKINVHSRTLSMEFEDTYVFFFLSSEFTQRNK</sequence>
<proteinExistence type="predicted"/>
<dbReference type="Gene3D" id="2.40.70.10">
    <property type="entry name" value="Acid Proteases"/>
    <property type="match status" value="1"/>
</dbReference>
<dbReference type="PANTHER" id="PTHR33067:SF15">
    <property type="entry name" value="RNA-DIRECTED DNA POLYMERASE"/>
    <property type="match status" value="1"/>
</dbReference>
<dbReference type="AlphaFoldDB" id="A0A371HF13"/>
<gene>
    <name evidence="1" type="ORF">CR513_15311</name>
</gene>
<dbReference type="OrthoDB" id="1433126at2759"/>
<reference evidence="1" key="1">
    <citation type="submission" date="2018-05" db="EMBL/GenBank/DDBJ databases">
        <title>Draft genome of Mucuna pruriens seed.</title>
        <authorList>
            <person name="Nnadi N.E."/>
            <person name="Vos R."/>
            <person name="Hasami M.H."/>
            <person name="Devisetty U.K."/>
            <person name="Aguiy J.C."/>
        </authorList>
    </citation>
    <scope>NUCLEOTIDE SEQUENCE [LARGE SCALE GENOMIC DNA]</scope>
    <source>
        <strain evidence="1">JCA_2017</strain>
    </source>
</reference>
<dbReference type="EMBL" id="QJKJ01002781">
    <property type="protein sequence ID" value="RDY01377.1"/>
    <property type="molecule type" value="Genomic_DNA"/>
</dbReference>
<protein>
    <submittedName>
        <fullName evidence="1">Uncharacterized protein</fullName>
    </submittedName>
</protein>
<dbReference type="PANTHER" id="PTHR33067">
    <property type="entry name" value="RNA-DIRECTED DNA POLYMERASE-RELATED"/>
    <property type="match status" value="1"/>
</dbReference>
<feature type="non-terminal residue" evidence="1">
    <location>
        <position position="1"/>
    </location>
</feature>
<dbReference type="Proteomes" id="UP000257109">
    <property type="component" value="Unassembled WGS sequence"/>
</dbReference>
<keyword evidence="2" id="KW-1185">Reference proteome</keyword>
<evidence type="ECO:0000313" key="2">
    <source>
        <dbReference type="Proteomes" id="UP000257109"/>
    </source>
</evidence>
<dbReference type="InterPro" id="IPR021109">
    <property type="entry name" value="Peptidase_aspartic_dom_sf"/>
</dbReference>
<organism evidence="1 2">
    <name type="scientific">Mucuna pruriens</name>
    <name type="common">Velvet bean</name>
    <name type="synonym">Dolichos pruriens</name>
    <dbReference type="NCBI Taxonomy" id="157652"/>
    <lineage>
        <taxon>Eukaryota</taxon>
        <taxon>Viridiplantae</taxon>
        <taxon>Streptophyta</taxon>
        <taxon>Embryophyta</taxon>
        <taxon>Tracheophyta</taxon>
        <taxon>Spermatophyta</taxon>
        <taxon>Magnoliopsida</taxon>
        <taxon>eudicotyledons</taxon>
        <taxon>Gunneridae</taxon>
        <taxon>Pentapetalae</taxon>
        <taxon>rosids</taxon>
        <taxon>fabids</taxon>
        <taxon>Fabales</taxon>
        <taxon>Fabaceae</taxon>
        <taxon>Papilionoideae</taxon>
        <taxon>50 kb inversion clade</taxon>
        <taxon>NPAAA clade</taxon>
        <taxon>indigoferoid/millettioid clade</taxon>
        <taxon>Phaseoleae</taxon>
        <taxon>Mucuna</taxon>
    </lineage>
</organism>